<evidence type="ECO:0000259" key="19">
    <source>
        <dbReference type="Pfam" id="PF13614"/>
    </source>
</evidence>
<dbReference type="Proteomes" id="UP000284395">
    <property type="component" value="Unassembled WGS sequence"/>
</dbReference>
<evidence type="ECO:0000256" key="7">
    <source>
        <dbReference type="ARBA" id="ARBA00022679"/>
    </source>
</evidence>
<evidence type="ECO:0000256" key="4">
    <source>
        <dbReference type="ARBA" id="ARBA00011903"/>
    </source>
</evidence>
<feature type="coiled-coil region" evidence="16">
    <location>
        <begin position="225"/>
        <end position="252"/>
    </location>
</feature>
<feature type="transmembrane region" description="Helical" evidence="17">
    <location>
        <begin position="459"/>
        <end position="480"/>
    </location>
</feature>
<evidence type="ECO:0000256" key="16">
    <source>
        <dbReference type="SAM" id="Coils"/>
    </source>
</evidence>
<dbReference type="InterPro" id="IPR050445">
    <property type="entry name" value="Bact_polysacc_biosynth/exp"/>
</dbReference>
<evidence type="ECO:0000256" key="5">
    <source>
        <dbReference type="ARBA" id="ARBA00022475"/>
    </source>
</evidence>
<dbReference type="InterPro" id="IPR027417">
    <property type="entry name" value="P-loop_NTPase"/>
</dbReference>
<keyword evidence="7 21" id="KW-0808">Transferase</keyword>
<evidence type="ECO:0000259" key="20">
    <source>
        <dbReference type="Pfam" id="PF13807"/>
    </source>
</evidence>
<sequence length="741" mass="80476">MQDSANYHNRAAMTDDMQIDQPNGGEDTDTIHIDFSHIFAAIKRNIIWIGAIIAGFLLISIVITMLIVPRYVATSSVMVEQETDQIIEGGDLTPSTAASYQDADRFLKTQVDIIGSRALALRVVQSESLAEDPAFFEAAGADFPTEEDLGGRYQGSDGLAALKKDRAITLLQENLSASLPVDSRIISITFNSTDPVFSARIANSVAENYVTSNLNRKFDSSSYARQFLSQQLQDARTKLAESEKELNQYSSQAGLIRITSNGESGNGDSALSVTNDSLVQVNSAASQATANRISAENAWRSIEKLPVLSVPQVLANQGVQNLISQRSQAEAQLAEERARHLDDHPTVQALQAQVDRLNKQIQDIGTSIKQSVYSQYKSALDQENALKSQVEQLRTAALDEQDRGVQYNVLKREAETNRTLYETLLERYNAINASAGAASNNVSLVDRAEVPTRPSSPNLFLNLGIAFLLGIGAAGVFVFLREYMDDLVRNPDDVERKLGLPLLGLVPTTEENALETAIDDGTSSVSEAYQSLVTNLSYSTATGLPKSIQVTSSQPSEGKTTTANVIAAKLARLGHKTLLIDGDLRRPTLHRLMNVPDQQGLASVLAGQSSLEKAVHQAKESNLFFMTALPIPPDPSLLLGSPRLPAIMQELKDQFDIIVVDCPPMLGLADAVSWSANAEAVLLVVDASQGHRGSVKAALRRLRLVDAPVIGAALTKFNPKNAGGDYGYYGYRYYNYTNEEV</sequence>
<comment type="similarity">
    <text evidence="2">Belongs to the CpsD/CapB family.</text>
</comment>
<dbReference type="InterPro" id="IPR032807">
    <property type="entry name" value="GNVR"/>
</dbReference>
<comment type="caution">
    <text evidence="21">The sequence shown here is derived from an EMBL/GenBank/DDBJ whole genome shotgun (WGS) entry which is preliminary data.</text>
</comment>
<dbReference type="Gene3D" id="3.40.50.300">
    <property type="entry name" value="P-loop containing nucleotide triphosphate hydrolases"/>
    <property type="match status" value="1"/>
</dbReference>
<evidence type="ECO:0000256" key="13">
    <source>
        <dbReference type="ARBA" id="ARBA00023136"/>
    </source>
</evidence>
<keyword evidence="9" id="KW-0547">Nucleotide-binding</keyword>
<comment type="similarity">
    <text evidence="3">Belongs to the etk/wzc family.</text>
</comment>
<keyword evidence="22" id="KW-1185">Reference proteome</keyword>
<dbReference type="Pfam" id="PF02706">
    <property type="entry name" value="Wzz"/>
    <property type="match status" value="1"/>
</dbReference>
<evidence type="ECO:0000256" key="9">
    <source>
        <dbReference type="ARBA" id="ARBA00022741"/>
    </source>
</evidence>
<name>A0A420EE37_9SPHN</name>
<evidence type="ECO:0000256" key="2">
    <source>
        <dbReference type="ARBA" id="ARBA00007316"/>
    </source>
</evidence>
<feature type="domain" description="AAA" evidence="19">
    <location>
        <begin position="556"/>
        <end position="688"/>
    </location>
</feature>
<dbReference type="GO" id="GO:0005886">
    <property type="term" value="C:plasma membrane"/>
    <property type="evidence" value="ECO:0007669"/>
    <property type="project" value="UniProtKB-SubCell"/>
</dbReference>
<keyword evidence="12 17" id="KW-1133">Transmembrane helix</keyword>
<dbReference type="AlphaFoldDB" id="A0A420EE37"/>
<dbReference type="SUPFAM" id="SSF52540">
    <property type="entry name" value="P-loop containing nucleoside triphosphate hydrolases"/>
    <property type="match status" value="1"/>
</dbReference>
<dbReference type="InterPro" id="IPR025669">
    <property type="entry name" value="AAA_dom"/>
</dbReference>
<feature type="domain" description="Tyrosine-protein kinase G-rich" evidence="20">
    <location>
        <begin position="410"/>
        <end position="482"/>
    </location>
</feature>
<keyword evidence="11" id="KW-0067">ATP-binding</keyword>
<evidence type="ECO:0000256" key="10">
    <source>
        <dbReference type="ARBA" id="ARBA00022777"/>
    </source>
</evidence>
<comment type="catalytic activity">
    <reaction evidence="15">
        <text>L-tyrosyl-[protein] + ATP = O-phospho-L-tyrosyl-[protein] + ADP + H(+)</text>
        <dbReference type="Rhea" id="RHEA:10596"/>
        <dbReference type="Rhea" id="RHEA-COMP:10136"/>
        <dbReference type="Rhea" id="RHEA-COMP:20101"/>
        <dbReference type="ChEBI" id="CHEBI:15378"/>
        <dbReference type="ChEBI" id="CHEBI:30616"/>
        <dbReference type="ChEBI" id="CHEBI:46858"/>
        <dbReference type="ChEBI" id="CHEBI:61978"/>
        <dbReference type="ChEBI" id="CHEBI:456216"/>
        <dbReference type="EC" id="2.7.10.2"/>
    </reaction>
</comment>
<keyword evidence="6" id="KW-0997">Cell inner membrane</keyword>
<evidence type="ECO:0000256" key="8">
    <source>
        <dbReference type="ARBA" id="ARBA00022692"/>
    </source>
</evidence>
<evidence type="ECO:0000256" key="3">
    <source>
        <dbReference type="ARBA" id="ARBA00008883"/>
    </source>
</evidence>
<keyword evidence="16" id="KW-0175">Coiled coil</keyword>
<dbReference type="PANTHER" id="PTHR32309:SF13">
    <property type="entry name" value="FERRIC ENTEROBACTIN TRANSPORT PROTEIN FEPE"/>
    <property type="match status" value="1"/>
</dbReference>
<evidence type="ECO:0000256" key="14">
    <source>
        <dbReference type="ARBA" id="ARBA00023137"/>
    </source>
</evidence>
<evidence type="ECO:0000256" key="1">
    <source>
        <dbReference type="ARBA" id="ARBA00004429"/>
    </source>
</evidence>
<evidence type="ECO:0000313" key="21">
    <source>
        <dbReference type="EMBL" id="RKF18930.1"/>
    </source>
</evidence>
<protein>
    <recommendedName>
        <fullName evidence="4">non-specific protein-tyrosine kinase</fullName>
        <ecNumber evidence="4">2.7.10.2</ecNumber>
    </recommendedName>
</protein>
<dbReference type="EMBL" id="RAPF01000008">
    <property type="protein sequence ID" value="RKF18930.1"/>
    <property type="molecule type" value="Genomic_DNA"/>
</dbReference>
<evidence type="ECO:0000256" key="17">
    <source>
        <dbReference type="SAM" id="Phobius"/>
    </source>
</evidence>
<feature type="coiled-coil region" evidence="16">
    <location>
        <begin position="319"/>
        <end position="396"/>
    </location>
</feature>
<keyword evidence="10 21" id="KW-0418">Kinase</keyword>
<evidence type="ECO:0000256" key="15">
    <source>
        <dbReference type="ARBA" id="ARBA00051245"/>
    </source>
</evidence>
<evidence type="ECO:0000313" key="22">
    <source>
        <dbReference type="Proteomes" id="UP000284395"/>
    </source>
</evidence>
<dbReference type="InterPro" id="IPR005702">
    <property type="entry name" value="Wzc-like_C"/>
</dbReference>
<dbReference type="PANTHER" id="PTHR32309">
    <property type="entry name" value="TYROSINE-PROTEIN KINASE"/>
    <property type="match status" value="1"/>
</dbReference>
<proteinExistence type="inferred from homology"/>
<evidence type="ECO:0000256" key="12">
    <source>
        <dbReference type="ARBA" id="ARBA00022989"/>
    </source>
</evidence>
<dbReference type="CDD" id="cd05387">
    <property type="entry name" value="BY-kinase"/>
    <property type="match status" value="1"/>
</dbReference>
<keyword evidence="8 17" id="KW-0812">Transmembrane</keyword>
<dbReference type="GO" id="GO:0004715">
    <property type="term" value="F:non-membrane spanning protein tyrosine kinase activity"/>
    <property type="evidence" value="ECO:0007669"/>
    <property type="project" value="UniProtKB-EC"/>
</dbReference>
<dbReference type="GO" id="GO:0005524">
    <property type="term" value="F:ATP binding"/>
    <property type="evidence" value="ECO:0007669"/>
    <property type="project" value="UniProtKB-KW"/>
</dbReference>
<feature type="transmembrane region" description="Helical" evidence="17">
    <location>
        <begin position="46"/>
        <end position="68"/>
    </location>
</feature>
<dbReference type="Pfam" id="PF13807">
    <property type="entry name" value="GNVR"/>
    <property type="match status" value="1"/>
</dbReference>
<evidence type="ECO:0000256" key="6">
    <source>
        <dbReference type="ARBA" id="ARBA00022519"/>
    </source>
</evidence>
<dbReference type="InterPro" id="IPR003856">
    <property type="entry name" value="LPS_length_determ_N"/>
</dbReference>
<dbReference type="EC" id="2.7.10.2" evidence="4"/>
<feature type="domain" description="Polysaccharide chain length determinant N-terminal" evidence="18">
    <location>
        <begin position="32"/>
        <end position="126"/>
    </location>
</feature>
<comment type="subcellular location">
    <subcellularLocation>
        <location evidence="1">Cell inner membrane</location>
        <topology evidence="1">Multi-pass membrane protein</topology>
    </subcellularLocation>
</comment>
<evidence type="ECO:0000259" key="18">
    <source>
        <dbReference type="Pfam" id="PF02706"/>
    </source>
</evidence>
<accession>A0A420EE37</accession>
<dbReference type="OrthoDB" id="230260at2"/>
<keyword evidence="5" id="KW-1003">Cell membrane</keyword>
<dbReference type="NCBIfam" id="TIGR01007">
    <property type="entry name" value="eps_fam"/>
    <property type="match status" value="1"/>
</dbReference>
<organism evidence="21 22">
    <name type="scientific">Altericroceibacterium spongiae</name>
    <dbReference type="NCBI Taxonomy" id="2320269"/>
    <lineage>
        <taxon>Bacteria</taxon>
        <taxon>Pseudomonadati</taxon>
        <taxon>Pseudomonadota</taxon>
        <taxon>Alphaproteobacteria</taxon>
        <taxon>Sphingomonadales</taxon>
        <taxon>Erythrobacteraceae</taxon>
        <taxon>Altericroceibacterium</taxon>
    </lineage>
</organism>
<keyword evidence="13 17" id="KW-0472">Membrane</keyword>
<keyword evidence="14" id="KW-0829">Tyrosine-protein kinase</keyword>
<reference evidence="21 22" key="1">
    <citation type="submission" date="2018-09" db="EMBL/GenBank/DDBJ databases">
        <title>Altererythrobacter spongiae sp. nov., isolated from a marine sponge.</title>
        <authorList>
            <person name="Zhuang L."/>
            <person name="Luo L."/>
        </authorList>
    </citation>
    <scope>NUCLEOTIDE SEQUENCE [LARGE SCALE GENOMIC DNA]</scope>
    <source>
        <strain evidence="21 22">HN-Y73</strain>
    </source>
</reference>
<evidence type="ECO:0000256" key="11">
    <source>
        <dbReference type="ARBA" id="ARBA00022840"/>
    </source>
</evidence>
<gene>
    <name evidence="21" type="ORF">D6851_14125</name>
</gene>
<dbReference type="Pfam" id="PF13614">
    <property type="entry name" value="AAA_31"/>
    <property type="match status" value="1"/>
</dbReference>